<dbReference type="AlphaFoldDB" id="M2RBT7"/>
<sequence length="289" mass="33140">MTQPEKMLHWWYSTFYRPEVNTIRRVLNELSGSPGGSTRVQCFVMIQERAAKEGYHGNSRENKKFEENEGANLRELGYIEADFPNTKEAKINSRLPDRRREITKLYEEELETWNIDQTRDLMPRQISSKEVEEYKTRVKRVLVHVLRVNGLSERPDLSQPPSALPGAAGTLDTVADDDDLDAILAQPTSLFRCIDSAHKRTKTCQDALAYPAIHAHWRAAHTKLCFGRDPHTHDARKKNYRSREWVPAYVTSASDEIRIAPQVLAALELPSSDGIRVEELDAMVRDTRI</sequence>
<gene>
    <name evidence="1" type="ORF">CERSUDRAFT_124205</name>
</gene>
<dbReference type="EMBL" id="KB445798">
    <property type="protein sequence ID" value="EMD36261.1"/>
    <property type="molecule type" value="Genomic_DNA"/>
</dbReference>
<evidence type="ECO:0000313" key="2">
    <source>
        <dbReference type="Proteomes" id="UP000016930"/>
    </source>
</evidence>
<keyword evidence="2" id="KW-1185">Reference proteome</keyword>
<dbReference type="Proteomes" id="UP000016930">
    <property type="component" value="Unassembled WGS sequence"/>
</dbReference>
<dbReference type="HOGENOM" id="CLU_964895_0_0_1"/>
<name>M2RBT7_CERS8</name>
<evidence type="ECO:0000313" key="1">
    <source>
        <dbReference type="EMBL" id="EMD36261.1"/>
    </source>
</evidence>
<protein>
    <submittedName>
        <fullName evidence="1">Uncharacterized protein</fullName>
    </submittedName>
</protein>
<accession>M2RBT7</accession>
<feature type="non-terminal residue" evidence="1">
    <location>
        <position position="289"/>
    </location>
</feature>
<organism evidence="1 2">
    <name type="scientific">Ceriporiopsis subvermispora (strain B)</name>
    <name type="common">White-rot fungus</name>
    <name type="synonym">Gelatoporia subvermispora</name>
    <dbReference type="NCBI Taxonomy" id="914234"/>
    <lineage>
        <taxon>Eukaryota</taxon>
        <taxon>Fungi</taxon>
        <taxon>Dikarya</taxon>
        <taxon>Basidiomycota</taxon>
        <taxon>Agaricomycotina</taxon>
        <taxon>Agaricomycetes</taxon>
        <taxon>Polyporales</taxon>
        <taxon>Gelatoporiaceae</taxon>
        <taxon>Gelatoporia</taxon>
    </lineage>
</organism>
<reference evidence="1 2" key="1">
    <citation type="journal article" date="2012" name="Proc. Natl. Acad. Sci. U.S.A.">
        <title>Comparative genomics of Ceriporiopsis subvermispora and Phanerochaete chrysosporium provide insight into selective ligninolysis.</title>
        <authorList>
            <person name="Fernandez-Fueyo E."/>
            <person name="Ruiz-Duenas F.J."/>
            <person name="Ferreira P."/>
            <person name="Floudas D."/>
            <person name="Hibbett D.S."/>
            <person name="Canessa P."/>
            <person name="Larrondo L.F."/>
            <person name="James T.Y."/>
            <person name="Seelenfreund D."/>
            <person name="Lobos S."/>
            <person name="Polanco R."/>
            <person name="Tello M."/>
            <person name="Honda Y."/>
            <person name="Watanabe T."/>
            <person name="Watanabe T."/>
            <person name="Ryu J.S."/>
            <person name="Kubicek C.P."/>
            <person name="Schmoll M."/>
            <person name="Gaskell J."/>
            <person name="Hammel K.E."/>
            <person name="St John F.J."/>
            <person name="Vanden Wymelenberg A."/>
            <person name="Sabat G."/>
            <person name="Splinter BonDurant S."/>
            <person name="Syed K."/>
            <person name="Yadav J.S."/>
            <person name="Doddapaneni H."/>
            <person name="Subramanian V."/>
            <person name="Lavin J.L."/>
            <person name="Oguiza J.A."/>
            <person name="Perez G."/>
            <person name="Pisabarro A.G."/>
            <person name="Ramirez L."/>
            <person name="Santoyo F."/>
            <person name="Master E."/>
            <person name="Coutinho P.M."/>
            <person name="Henrissat B."/>
            <person name="Lombard V."/>
            <person name="Magnuson J.K."/>
            <person name="Kuees U."/>
            <person name="Hori C."/>
            <person name="Igarashi K."/>
            <person name="Samejima M."/>
            <person name="Held B.W."/>
            <person name="Barry K.W."/>
            <person name="LaButti K.M."/>
            <person name="Lapidus A."/>
            <person name="Lindquist E.A."/>
            <person name="Lucas S.M."/>
            <person name="Riley R."/>
            <person name="Salamov A.A."/>
            <person name="Hoffmeister D."/>
            <person name="Schwenk D."/>
            <person name="Hadar Y."/>
            <person name="Yarden O."/>
            <person name="de Vries R.P."/>
            <person name="Wiebenga A."/>
            <person name="Stenlid J."/>
            <person name="Eastwood D."/>
            <person name="Grigoriev I.V."/>
            <person name="Berka R.M."/>
            <person name="Blanchette R.A."/>
            <person name="Kersten P."/>
            <person name="Martinez A.T."/>
            <person name="Vicuna R."/>
            <person name="Cullen D."/>
        </authorList>
    </citation>
    <scope>NUCLEOTIDE SEQUENCE [LARGE SCALE GENOMIC DNA]</scope>
    <source>
        <strain evidence="1 2">B</strain>
    </source>
</reference>
<proteinExistence type="predicted"/>